<sequence length="101" mass="11358">MSTYPISPPLPSAIAWDNITNPRHWGGSNHPHSTITVLLPTRLDPLAVWDCSTALSEWLLRRSGSQLADEWLQELMSCVWHVGSLRGGRWDSHRIGLKMTS</sequence>
<evidence type="ECO:0000313" key="1">
    <source>
        <dbReference type="EMBL" id="OAQ73584.1"/>
    </source>
</evidence>
<accession>A0A179G712</accession>
<proteinExistence type="predicted"/>
<organism evidence="1 2">
    <name type="scientific">Pochonia chlamydosporia 170</name>
    <dbReference type="NCBI Taxonomy" id="1380566"/>
    <lineage>
        <taxon>Eukaryota</taxon>
        <taxon>Fungi</taxon>
        <taxon>Dikarya</taxon>
        <taxon>Ascomycota</taxon>
        <taxon>Pezizomycotina</taxon>
        <taxon>Sordariomycetes</taxon>
        <taxon>Hypocreomycetidae</taxon>
        <taxon>Hypocreales</taxon>
        <taxon>Clavicipitaceae</taxon>
        <taxon>Pochonia</taxon>
    </lineage>
</organism>
<dbReference type="GeneID" id="28857075"/>
<dbReference type="EMBL" id="LSBJ02000001">
    <property type="protein sequence ID" value="OAQ73584.1"/>
    <property type="molecule type" value="Genomic_DNA"/>
</dbReference>
<gene>
    <name evidence="1" type="ORF">VFPPC_15328</name>
</gene>
<comment type="caution">
    <text evidence="1">The sequence shown here is derived from an EMBL/GenBank/DDBJ whole genome shotgun (WGS) entry which is preliminary data.</text>
</comment>
<dbReference type="KEGG" id="pchm:VFPPC_15328"/>
<reference evidence="1 2" key="1">
    <citation type="journal article" date="2016" name="PLoS Pathog.">
        <title>Biosynthesis of antibiotic leucinostatins in bio-control fungus Purpureocillium lilacinum and their inhibition on phytophthora revealed by genome mining.</title>
        <authorList>
            <person name="Wang G."/>
            <person name="Liu Z."/>
            <person name="Lin R."/>
            <person name="Li E."/>
            <person name="Mao Z."/>
            <person name="Ling J."/>
            <person name="Yang Y."/>
            <person name="Yin W.B."/>
            <person name="Xie B."/>
        </authorList>
    </citation>
    <scope>NUCLEOTIDE SEQUENCE [LARGE SCALE GENOMIC DNA]</scope>
    <source>
        <strain evidence="1">170</strain>
    </source>
</reference>
<evidence type="ECO:0000313" key="2">
    <source>
        <dbReference type="Proteomes" id="UP000078397"/>
    </source>
</evidence>
<keyword evidence="2" id="KW-1185">Reference proteome</keyword>
<dbReference type="AlphaFoldDB" id="A0A179G712"/>
<dbReference type="Proteomes" id="UP000078397">
    <property type="component" value="Unassembled WGS sequence"/>
</dbReference>
<name>A0A179G712_METCM</name>
<dbReference type="RefSeq" id="XP_018149667.1">
    <property type="nucleotide sequence ID" value="XM_018293081.1"/>
</dbReference>
<protein>
    <submittedName>
        <fullName evidence="1">Uncharacterized protein</fullName>
    </submittedName>
</protein>